<dbReference type="KEGG" id="huw:FPZ11_03110"/>
<organism evidence="10 11">
    <name type="scientific">Humibacter ginsenosidimutans</name>
    <dbReference type="NCBI Taxonomy" id="2599293"/>
    <lineage>
        <taxon>Bacteria</taxon>
        <taxon>Bacillati</taxon>
        <taxon>Actinomycetota</taxon>
        <taxon>Actinomycetes</taxon>
        <taxon>Micrococcales</taxon>
        <taxon>Microbacteriaceae</taxon>
        <taxon>Humibacter</taxon>
    </lineage>
</organism>
<dbReference type="EC" id="1.5.1.3" evidence="3 7"/>
<dbReference type="AlphaFoldDB" id="A0A5B8M225"/>
<dbReference type="GO" id="GO:0050661">
    <property type="term" value="F:NADP binding"/>
    <property type="evidence" value="ECO:0007669"/>
    <property type="project" value="InterPro"/>
</dbReference>
<keyword evidence="4 7" id="KW-0554">One-carbon metabolism</keyword>
<dbReference type="GO" id="GO:0005829">
    <property type="term" value="C:cytosol"/>
    <property type="evidence" value="ECO:0007669"/>
    <property type="project" value="TreeGrafter"/>
</dbReference>
<comment type="similarity">
    <text evidence="2 7 8">Belongs to the dihydrofolate reductase family.</text>
</comment>
<evidence type="ECO:0000313" key="10">
    <source>
        <dbReference type="EMBL" id="QDZ13905.1"/>
    </source>
</evidence>
<dbReference type="OrthoDB" id="9804315at2"/>
<dbReference type="EMBL" id="CP042305">
    <property type="protein sequence ID" value="QDZ13905.1"/>
    <property type="molecule type" value="Genomic_DNA"/>
</dbReference>
<dbReference type="UniPathway" id="UPA00077">
    <property type="reaction ID" value="UER00158"/>
</dbReference>
<evidence type="ECO:0000259" key="9">
    <source>
        <dbReference type="PROSITE" id="PS51330"/>
    </source>
</evidence>
<evidence type="ECO:0000256" key="8">
    <source>
        <dbReference type="RuleBase" id="RU004474"/>
    </source>
</evidence>
<dbReference type="GO" id="GO:0046655">
    <property type="term" value="P:folic acid metabolic process"/>
    <property type="evidence" value="ECO:0007669"/>
    <property type="project" value="TreeGrafter"/>
</dbReference>
<dbReference type="InterPro" id="IPR024072">
    <property type="entry name" value="DHFR-like_dom_sf"/>
</dbReference>
<protein>
    <recommendedName>
        <fullName evidence="3 7">Dihydrofolate reductase</fullName>
        <ecNumber evidence="3 7">1.5.1.3</ecNumber>
    </recommendedName>
</protein>
<dbReference type="CDD" id="cd00209">
    <property type="entry name" value="DHFR"/>
    <property type="match status" value="1"/>
</dbReference>
<keyword evidence="5 7" id="KW-0521">NADP</keyword>
<dbReference type="GO" id="GO:0046654">
    <property type="term" value="P:tetrahydrofolate biosynthetic process"/>
    <property type="evidence" value="ECO:0007669"/>
    <property type="project" value="UniProtKB-UniPathway"/>
</dbReference>
<dbReference type="InterPro" id="IPR012259">
    <property type="entry name" value="DHFR"/>
</dbReference>
<evidence type="ECO:0000256" key="2">
    <source>
        <dbReference type="ARBA" id="ARBA00009539"/>
    </source>
</evidence>
<dbReference type="Proteomes" id="UP000320216">
    <property type="component" value="Chromosome"/>
</dbReference>
<dbReference type="PROSITE" id="PS51330">
    <property type="entry name" value="DHFR_2"/>
    <property type="match status" value="1"/>
</dbReference>
<evidence type="ECO:0000313" key="11">
    <source>
        <dbReference type="Proteomes" id="UP000320216"/>
    </source>
</evidence>
<dbReference type="Pfam" id="PF00186">
    <property type="entry name" value="DHFR_1"/>
    <property type="match status" value="1"/>
</dbReference>
<reference evidence="10 11" key="1">
    <citation type="submission" date="2019-07" db="EMBL/GenBank/DDBJ databases">
        <title>Full genome sequence of Humibacter sp. WJ7-1.</title>
        <authorList>
            <person name="Im W.-T."/>
        </authorList>
    </citation>
    <scope>NUCLEOTIDE SEQUENCE [LARGE SCALE GENOMIC DNA]</scope>
    <source>
        <strain evidence="10 11">WJ7-1</strain>
    </source>
</reference>
<dbReference type="SUPFAM" id="SSF53597">
    <property type="entry name" value="Dihydrofolate reductase-like"/>
    <property type="match status" value="1"/>
</dbReference>
<evidence type="ECO:0000256" key="7">
    <source>
        <dbReference type="PIRNR" id="PIRNR000194"/>
    </source>
</evidence>
<dbReference type="GO" id="GO:0004146">
    <property type="term" value="F:dihydrofolate reductase activity"/>
    <property type="evidence" value="ECO:0007669"/>
    <property type="project" value="UniProtKB-EC"/>
</dbReference>
<keyword evidence="11" id="KW-1185">Reference proteome</keyword>
<evidence type="ECO:0000256" key="4">
    <source>
        <dbReference type="ARBA" id="ARBA00022563"/>
    </source>
</evidence>
<comment type="pathway">
    <text evidence="1 7">Cofactor biosynthesis; tetrahydrofolate biosynthesis; 5,6,7,8-tetrahydrofolate from 7,8-dihydrofolate: step 1/1.</text>
</comment>
<sequence>MTVALIWAQGRGGVIGAGGGIPWRLPEDGRRFRRLTMSGDVLMGRKTWDSLPARFRPLPGRRNIVVSRDPSWTAEGAERASSIEDAVASVEGDAWVIGGGQIYAQAMPLADMLEVTEIDEVFTGDATAPRIGDEWVQAEMEPQQGWATSETGLRYRFVGYRRR</sequence>
<dbReference type="GO" id="GO:0046452">
    <property type="term" value="P:dihydrofolate metabolic process"/>
    <property type="evidence" value="ECO:0007669"/>
    <property type="project" value="TreeGrafter"/>
</dbReference>
<gene>
    <name evidence="10" type="ORF">FPZ11_03110</name>
</gene>
<dbReference type="RefSeq" id="WP_146318282.1">
    <property type="nucleotide sequence ID" value="NZ_CP042305.1"/>
</dbReference>
<dbReference type="PIRSF" id="PIRSF000194">
    <property type="entry name" value="DHFR"/>
    <property type="match status" value="1"/>
</dbReference>
<name>A0A5B8M225_9MICO</name>
<dbReference type="PANTHER" id="PTHR48069:SF3">
    <property type="entry name" value="DIHYDROFOLATE REDUCTASE"/>
    <property type="match status" value="1"/>
</dbReference>
<dbReference type="Gene3D" id="3.40.430.10">
    <property type="entry name" value="Dihydrofolate Reductase, subunit A"/>
    <property type="match status" value="1"/>
</dbReference>
<evidence type="ECO:0000256" key="3">
    <source>
        <dbReference type="ARBA" id="ARBA00012856"/>
    </source>
</evidence>
<comment type="function">
    <text evidence="7">Key enzyme in folate metabolism. Catalyzes an essential reaction for de novo glycine and purine synthesis, and for DNA precursor synthesis.</text>
</comment>
<evidence type="ECO:0000256" key="1">
    <source>
        <dbReference type="ARBA" id="ARBA00004903"/>
    </source>
</evidence>
<dbReference type="InterPro" id="IPR001796">
    <property type="entry name" value="DHFR_dom"/>
</dbReference>
<comment type="catalytic activity">
    <reaction evidence="7">
        <text>(6S)-5,6,7,8-tetrahydrofolate + NADP(+) = 7,8-dihydrofolate + NADPH + H(+)</text>
        <dbReference type="Rhea" id="RHEA:15009"/>
        <dbReference type="ChEBI" id="CHEBI:15378"/>
        <dbReference type="ChEBI" id="CHEBI:57451"/>
        <dbReference type="ChEBI" id="CHEBI:57453"/>
        <dbReference type="ChEBI" id="CHEBI:57783"/>
        <dbReference type="ChEBI" id="CHEBI:58349"/>
        <dbReference type="EC" id="1.5.1.3"/>
    </reaction>
</comment>
<feature type="domain" description="DHFR" evidence="9">
    <location>
        <begin position="2"/>
        <end position="162"/>
    </location>
</feature>
<dbReference type="PRINTS" id="PR00070">
    <property type="entry name" value="DHFR"/>
</dbReference>
<evidence type="ECO:0000256" key="6">
    <source>
        <dbReference type="ARBA" id="ARBA00023002"/>
    </source>
</evidence>
<evidence type="ECO:0000256" key="5">
    <source>
        <dbReference type="ARBA" id="ARBA00022857"/>
    </source>
</evidence>
<dbReference type="GO" id="GO:0006730">
    <property type="term" value="P:one-carbon metabolic process"/>
    <property type="evidence" value="ECO:0007669"/>
    <property type="project" value="UniProtKB-KW"/>
</dbReference>
<accession>A0A5B8M225</accession>
<dbReference type="PANTHER" id="PTHR48069">
    <property type="entry name" value="DIHYDROFOLATE REDUCTASE"/>
    <property type="match status" value="1"/>
</dbReference>
<keyword evidence="6 7" id="KW-0560">Oxidoreductase</keyword>
<dbReference type="InterPro" id="IPR017925">
    <property type="entry name" value="DHFR_CS"/>
</dbReference>
<proteinExistence type="inferred from homology"/>
<dbReference type="PROSITE" id="PS00075">
    <property type="entry name" value="DHFR_1"/>
    <property type="match status" value="1"/>
</dbReference>